<dbReference type="Proteomes" id="UP000029015">
    <property type="component" value="Unassembled WGS sequence"/>
</dbReference>
<feature type="transmembrane region" description="Helical" evidence="1">
    <location>
        <begin position="25"/>
        <end position="46"/>
    </location>
</feature>
<proteinExistence type="predicted"/>
<reference evidence="2 3" key="1">
    <citation type="submission" date="2014-03" db="EMBL/GenBank/DDBJ databases">
        <title>Genomics of Bifidobacteria.</title>
        <authorList>
            <person name="Ventura M."/>
            <person name="Milani C."/>
            <person name="Lugli G.A."/>
        </authorList>
    </citation>
    <scope>NUCLEOTIDE SEQUENCE [LARGE SCALE GENOMIC DNA]</scope>
    <source>
        <strain evidence="2 3">DSM 22766</strain>
    </source>
</reference>
<comment type="caution">
    <text evidence="2">The sequence shown here is derived from an EMBL/GenBank/DDBJ whole genome shotgun (WGS) entry which is preliminary data.</text>
</comment>
<accession>A0A086Z1F7</accession>
<dbReference type="EMBL" id="JGYK01000001">
    <property type="protein sequence ID" value="KFI40357.1"/>
    <property type="molecule type" value="Genomic_DNA"/>
</dbReference>
<dbReference type="RefSeq" id="WP_033504745.1">
    <property type="nucleotide sequence ID" value="NZ_CP011786.1"/>
</dbReference>
<evidence type="ECO:0000313" key="3">
    <source>
        <dbReference type="Proteomes" id="UP000029015"/>
    </source>
</evidence>
<keyword evidence="1" id="KW-0812">Transmembrane</keyword>
<evidence type="ECO:0008006" key="4">
    <source>
        <dbReference type="Google" id="ProtNLM"/>
    </source>
</evidence>
<keyword evidence="1" id="KW-0472">Membrane</keyword>
<sequence>MPDTTQPDQGKGYLLPGKVYQTLKWAALVLLPALAVFVGTAGPALGLPHVDAIVTTLNALGLLIAACIGASQAKASYSKQTTI</sequence>
<feature type="transmembrane region" description="Helical" evidence="1">
    <location>
        <begin position="52"/>
        <end position="70"/>
    </location>
</feature>
<dbReference type="AlphaFoldDB" id="A0A086Z1F7"/>
<protein>
    <recommendedName>
        <fullName evidence="4">Holin</fullName>
    </recommendedName>
</protein>
<dbReference type="PATRIC" id="fig|1437605.7.peg.806"/>
<keyword evidence="3" id="KW-1185">Reference proteome</keyword>
<keyword evidence="1" id="KW-1133">Transmembrane helix</keyword>
<name>A0A086Z1F7_9BIFI</name>
<dbReference type="Pfam" id="PF16938">
    <property type="entry name" value="Phage_holin_Dp1"/>
    <property type="match status" value="1"/>
</dbReference>
<evidence type="ECO:0000313" key="2">
    <source>
        <dbReference type="EMBL" id="KFI40357.1"/>
    </source>
</evidence>
<dbReference type="KEGG" id="bact:AB656_03910"/>
<organism evidence="2 3">
    <name type="scientific">Bifidobacterium actinocoloniiforme DSM 22766</name>
    <dbReference type="NCBI Taxonomy" id="1437605"/>
    <lineage>
        <taxon>Bacteria</taxon>
        <taxon>Bacillati</taxon>
        <taxon>Actinomycetota</taxon>
        <taxon>Actinomycetes</taxon>
        <taxon>Bifidobacteriales</taxon>
        <taxon>Bifidobacteriaceae</taxon>
        <taxon>Bifidobacterium</taxon>
    </lineage>
</organism>
<dbReference type="STRING" id="1437605.AB656_03910"/>
<evidence type="ECO:0000256" key="1">
    <source>
        <dbReference type="SAM" id="Phobius"/>
    </source>
</evidence>
<dbReference type="eggNOG" id="ENOG5033DW0">
    <property type="taxonomic scope" value="Bacteria"/>
</dbReference>
<dbReference type="InterPro" id="IPR031612">
    <property type="entry name" value="Phage_holin_Dp1"/>
</dbReference>
<gene>
    <name evidence="2" type="ORF">BACT_1059</name>
</gene>